<sequence>MVDSKLKKIIAQAIDDMDDNKLQDGCLLRGEKMTVQVFTYGSPSHTNGQVHVDSERPVMVEDRPSGPYYKVSIQGCMSGSGSIRKSANGGLPSAEVIRDCFRSSSARCDEKAPDHINAFAMTVVIHANGSWINEFTGETGNVPYGAQPPKSEAQMIQEAEEADGKTKGKKAKGGKKQPGNKHR</sequence>
<evidence type="ECO:0000313" key="2">
    <source>
        <dbReference type="EMBL" id="KAL1649131.1"/>
    </source>
</evidence>
<dbReference type="EMBL" id="JAKEKT020000007">
    <property type="protein sequence ID" value="KAL1649131.1"/>
    <property type="molecule type" value="Genomic_DNA"/>
</dbReference>
<name>A0ABR3U0Q5_9PEZI</name>
<evidence type="ECO:0000256" key="1">
    <source>
        <dbReference type="SAM" id="MobiDB-lite"/>
    </source>
</evidence>
<protein>
    <submittedName>
        <fullName evidence="2">Uncharacterized protein</fullName>
    </submittedName>
</protein>
<feature type="compositionally biased region" description="Basic residues" evidence="1">
    <location>
        <begin position="167"/>
        <end position="183"/>
    </location>
</feature>
<dbReference type="Proteomes" id="UP001521184">
    <property type="component" value="Unassembled WGS sequence"/>
</dbReference>
<feature type="region of interest" description="Disordered" evidence="1">
    <location>
        <begin position="140"/>
        <end position="183"/>
    </location>
</feature>
<gene>
    <name evidence="2" type="ORF">SLS58_001703</name>
</gene>
<reference evidence="2 3" key="1">
    <citation type="journal article" date="2023" name="Plant Dis.">
        <title>First Report of Diplodia intermedia Causing Canker and Dieback Diseases on Apple Trees in Canada.</title>
        <authorList>
            <person name="Ellouze W."/>
            <person name="Ilyukhin E."/>
            <person name="Sulman M."/>
            <person name="Ali S."/>
        </authorList>
    </citation>
    <scope>NUCLEOTIDE SEQUENCE [LARGE SCALE GENOMIC DNA]</scope>
    <source>
        <strain evidence="2 3">M45-28</strain>
    </source>
</reference>
<accession>A0ABR3U0Q5</accession>
<comment type="caution">
    <text evidence="2">The sequence shown here is derived from an EMBL/GenBank/DDBJ whole genome shotgun (WGS) entry which is preliminary data.</text>
</comment>
<evidence type="ECO:0000313" key="3">
    <source>
        <dbReference type="Proteomes" id="UP001521184"/>
    </source>
</evidence>
<keyword evidence="3" id="KW-1185">Reference proteome</keyword>
<organism evidence="2 3">
    <name type="scientific">Diplodia intermedia</name>
    <dbReference type="NCBI Taxonomy" id="856260"/>
    <lineage>
        <taxon>Eukaryota</taxon>
        <taxon>Fungi</taxon>
        <taxon>Dikarya</taxon>
        <taxon>Ascomycota</taxon>
        <taxon>Pezizomycotina</taxon>
        <taxon>Dothideomycetes</taxon>
        <taxon>Dothideomycetes incertae sedis</taxon>
        <taxon>Botryosphaeriales</taxon>
        <taxon>Botryosphaeriaceae</taxon>
        <taxon>Diplodia</taxon>
    </lineage>
</organism>
<proteinExistence type="predicted"/>